<evidence type="ECO:0000259" key="1">
    <source>
        <dbReference type="Pfam" id="PF00583"/>
    </source>
</evidence>
<dbReference type="AlphaFoldDB" id="A0A4Y9YVG0"/>
<dbReference type="OrthoDB" id="61113at2759"/>
<gene>
    <name evidence="2" type="ORF">EVG20_g5382</name>
</gene>
<dbReference type="Gene3D" id="3.40.630.30">
    <property type="match status" value="1"/>
</dbReference>
<dbReference type="GO" id="GO:0016747">
    <property type="term" value="F:acyltransferase activity, transferring groups other than amino-acyl groups"/>
    <property type="evidence" value="ECO:0007669"/>
    <property type="project" value="InterPro"/>
</dbReference>
<dbReference type="InterPro" id="IPR052523">
    <property type="entry name" value="Trichothecene_AcTrans"/>
</dbReference>
<dbReference type="Pfam" id="PF00583">
    <property type="entry name" value="Acetyltransf_1"/>
    <property type="match status" value="1"/>
</dbReference>
<accession>A0A4Y9YVG0</accession>
<dbReference type="PANTHER" id="PTHR42791:SF1">
    <property type="entry name" value="N-ACETYLTRANSFERASE DOMAIN-CONTAINING PROTEIN"/>
    <property type="match status" value="1"/>
</dbReference>
<reference evidence="2 3" key="1">
    <citation type="submission" date="2019-02" db="EMBL/GenBank/DDBJ databases">
        <title>Genome sequencing of the rare red list fungi Dentipellis fragilis.</title>
        <authorList>
            <person name="Buettner E."/>
            <person name="Kellner H."/>
        </authorList>
    </citation>
    <scope>NUCLEOTIDE SEQUENCE [LARGE SCALE GENOMIC DNA]</scope>
    <source>
        <strain evidence="2 3">DSM 105465</strain>
    </source>
</reference>
<dbReference type="InterPro" id="IPR000182">
    <property type="entry name" value="GNAT_dom"/>
</dbReference>
<keyword evidence="3" id="KW-1185">Reference proteome</keyword>
<dbReference type="STRING" id="205917.A0A4Y9YVG0"/>
<dbReference type="Proteomes" id="UP000298327">
    <property type="component" value="Unassembled WGS sequence"/>
</dbReference>
<comment type="caution">
    <text evidence="2">The sequence shown here is derived from an EMBL/GenBank/DDBJ whole genome shotgun (WGS) entry which is preliminary data.</text>
</comment>
<dbReference type="InterPro" id="IPR016181">
    <property type="entry name" value="Acyl_CoA_acyltransferase"/>
</dbReference>
<evidence type="ECO:0000313" key="2">
    <source>
        <dbReference type="EMBL" id="TFY65707.1"/>
    </source>
</evidence>
<dbReference type="PANTHER" id="PTHR42791">
    <property type="entry name" value="GNAT FAMILY ACETYLTRANSFERASE"/>
    <property type="match status" value="1"/>
</dbReference>
<dbReference type="SUPFAM" id="SSF55729">
    <property type="entry name" value="Acyl-CoA N-acyltransferases (Nat)"/>
    <property type="match status" value="1"/>
</dbReference>
<feature type="domain" description="N-acetyltransferase" evidence="1">
    <location>
        <begin position="144"/>
        <end position="193"/>
    </location>
</feature>
<organism evidence="2 3">
    <name type="scientific">Dentipellis fragilis</name>
    <dbReference type="NCBI Taxonomy" id="205917"/>
    <lineage>
        <taxon>Eukaryota</taxon>
        <taxon>Fungi</taxon>
        <taxon>Dikarya</taxon>
        <taxon>Basidiomycota</taxon>
        <taxon>Agaricomycotina</taxon>
        <taxon>Agaricomycetes</taxon>
        <taxon>Russulales</taxon>
        <taxon>Hericiaceae</taxon>
        <taxon>Dentipellis</taxon>
    </lineage>
</organism>
<name>A0A4Y9YVG0_9AGAM</name>
<dbReference type="EMBL" id="SEOQ01000315">
    <property type="protein sequence ID" value="TFY65707.1"/>
    <property type="molecule type" value="Genomic_DNA"/>
</dbReference>
<evidence type="ECO:0000313" key="3">
    <source>
        <dbReference type="Proteomes" id="UP000298327"/>
    </source>
</evidence>
<proteinExistence type="predicted"/>
<sequence>MSESESESEFSIRPVANLTPAQIDECVSVCIRAYGDDIAVNALVGGDASLRDPFFRSMVNACNADGLVYLALGKLERIAGVGLWVAPGQDLFGTPEKRQACGFDGFWKRLSLEAQKWWTEDYMGGMTKFITEKLVSTGKRKNESFWCSVIATDPDFQRKGIATAHCQALYERAIAENTQIALCATNEQNIKTYVGMGLTVRGRTQIGVPANMETITMPVALLTRG</sequence>
<protein>
    <recommendedName>
        <fullName evidence="1">N-acetyltransferase domain-containing protein</fullName>
    </recommendedName>
</protein>